<dbReference type="CDD" id="cd00130">
    <property type="entry name" value="PAS"/>
    <property type="match status" value="1"/>
</dbReference>
<dbReference type="InterPro" id="IPR029063">
    <property type="entry name" value="SAM-dependent_MTases_sf"/>
</dbReference>
<evidence type="ECO:0000259" key="9">
    <source>
        <dbReference type="PROSITE" id="PS50043"/>
    </source>
</evidence>
<dbReference type="PRINTS" id="PR00996">
    <property type="entry name" value="CHERMTFRASE"/>
</dbReference>
<feature type="active site" evidence="5">
    <location>
        <position position="68"/>
    </location>
</feature>
<dbReference type="InterPro" id="IPR000700">
    <property type="entry name" value="PAS-assoc_C"/>
</dbReference>
<dbReference type="EC" id="2.7.13.3" evidence="2"/>
<sequence>MPESLFHRADKLPARSSKRRLPSGVTESKSKDFLVVGIGASAGGLDACRKLLGALPINAGMAFVLVQHLDPTHKSMMVDLLGEHACVSVLQAEDGMRIESEYLYVIPPGVSLSVRSGALRLSKPLARHGARLPFDFLLHSMADEYGARAACVILSGMGADGSVGLKAIREAGGLVIAQAPDEAAYDSMPRSAIATGGVDLVRNANAIPAALAEFQRRMALPDKNVGAGGEKATPAGLSKIVELLRTRTTHDFTFYKPGTLLRRIRRRMALIALDAGEIDRYIEVLERDSEELGRLATDLLINVTRFFRDPSVFEFLGKTVAPELVRGRAAGQAVRIWIAGCSTGEETYSLAMVFREQIALAGIDIKLQVFASDIDPDAVARAREGLYAKSIETDVSPERLARFFAKEEDQYRVLPELRSVVVFTVQDVLADPPFSRLDLVSCRNLLIYLMPEAQAKVISLFHFALREGGILLLGSAETAGNTAGRFELVSKAERVYRHIGRSRPGDLGFLVSNGELSRPPPREGQVTPVRQRQTGIADLCRQLVLEAYAPAAVLTGGNHECLFFLGATDRYLHVPRGAPTHDVLSLAPDGMRTRLRLAVERASQDGVRVVVNGGSISRDGNQVPFNIDVLPVSNEGETLLLICFVDQPERAQSRTDPAPSADVSRVAELGRELETTRDELQRAVRSLELAGEEQKTINEEALSVNEEYQSTNEELVTSKEELQSLNEELTALNGQLQETLERQRTTYNDLQNVLYSTDVATLFLDTDLNIRFFTPATKLVFSVIPGDVGRPLADLRSLAADGDLLTDAQTVLEAGTPIEREIEARSGVWFIRRILPYRTNDNGIEGVVITFTDITDRKHTAKALEAARQQADLANVAKSRFLAAASHDLRQPLQTLTLLHSLLVKHVEGDSAGKIVTRFEQTLDAMSGMLNTLLDINQIEAGTVHSEISCFCVNALFDRLRDEFAYHAQAQGLSLHVVPCHLSIQSDPRLLEQIIRNLLSNALKYTQRGKVLLGCRRRNGVISIEVSDTGIGIPDTELKSIFDEYHQLNNAARERRLGLGLGLSISQRLARLLKHRIRVRSEPGKGSVFAIEVGPAIEESTNTSTRQPAVVSDDIVDGAHRTGAILVIEDDPEVRSLLELVLTDEGHRAAAARDGTAALEWVTRDTFRPDLILADYNLPNGMNGLQVAMKLRETLRRQIPTIILTGDISTETLRAIALQQCAQLNKPVQVNTLSQMIQRLLPELPPVAPASLPHHADMPWEGGLEPVIYVVDDDTDVRDAISAVLEEDGQTVETYPTCEAFLASYHSGREACLLIDGYLPGMSGLELLEHIRETKRPLPAIMITGHSDVSMVVRAMKAGAADFIEKPIGRTELLDGIRRAFEQSRDSNKLFAWRETAARHVATLTPRQHEIMERVLAGQPSKIIASDLSISQRTVENHRAAIMTKTGAGSLPALARMALAAASYEAEPSAASGDSVATAASPQVSSMDDPA</sequence>
<organism evidence="15 16">
    <name type="scientific">Paraburkholderia bryophila</name>
    <dbReference type="NCBI Taxonomy" id="420952"/>
    <lineage>
        <taxon>Bacteria</taxon>
        <taxon>Pseudomonadati</taxon>
        <taxon>Pseudomonadota</taxon>
        <taxon>Betaproteobacteria</taxon>
        <taxon>Burkholderiales</taxon>
        <taxon>Burkholderiaceae</taxon>
        <taxon>Paraburkholderia</taxon>
    </lineage>
</organism>
<dbReference type="PROSITE" id="PS50113">
    <property type="entry name" value="PAC"/>
    <property type="match status" value="1"/>
</dbReference>
<dbReference type="Gene3D" id="3.40.50.150">
    <property type="entry name" value="Vaccinia Virus protein VP39"/>
    <property type="match status" value="1"/>
</dbReference>
<dbReference type="Gene3D" id="1.10.10.10">
    <property type="entry name" value="Winged helix-like DNA-binding domain superfamily/Winged helix DNA-binding domain"/>
    <property type="match status" value="1"/>
</dbReference>
<feature type="domain" description="PAC" evidence="12">
    <location>
        <begin position="816"/>
        <end position="866"/>
    </location>
</feature>
<evidence type="ECO:0000313" key="16">
    <source>
        <dbReference type="Proteomes" id="UP000248918"/>
    </source>
</evidence>
<evidence type="ECO:0000259" key="11">
    <source>
        <dbReference type="PROSITE" id="PS50110"/>
    </source>
</evidence>
<feature type="region of interest" description="Disordered" evidence="8">
    <location>
        <begin position="1468"/>
        <end position="1491"/>
    </location>
</feature>
<evidence type="ECO:0000256" key="7">
    <source>
        <dbReference type="SAM" id="Coils"/>
    </source>
</evidence>
<dbReference type="CDD" id="cd02440">
    <property type="entry name" value="AdoMet_MTases"/>
    <property type="match status" value="1"/>
</dbReference>
<evidence type="ECO:0000256" key="6">
    <source>
        <dbReference type="PROSITE-ProRule" id="PRU00169"/>
    </source>
</evidence>
<dbReference type="SMART" id="SM00388">
    <property type="entry name" value="HisKA"/>
    <property type="match status" value="1"/>
</dbReference>
<dbReference type="SMART" id="SM00448">
    <property type="entry name" value="REC"/>
    <property type="match status" value="2"/>
</dbReference>
<dbReference type="SMART" id="SM00421">
    <property type="entry name" value="HTH_LUXR"/>
    <property type="match status" value="1"/>
</dbReference>
<dbReference type="InterPro" id="IPR016032">
    <property type="entry name" value="Sig_transdc_resp-reg_C-effctor"/>
</dbReference>
<dbReference type="InterPro" id="IPR022641">
    <property type="entry name" value="CheR_N"/>
</dbReference>
<dbReference type="Pfam" id="PF03705">
    <property type="entry name" value="CheR_N"/>
    <property type="match status" value="1"/>
</dbReference>
<dbReference type="GO" id="GO:0006355">
    <property type="term" value="P:regulation of DNA-templated transcription"/>
    <property type="evidence" value="ECO:0007669"/>
    <property type="project" value="InterPro"/>
</dbReference>
<dbReference type="SUPFAM" id="SSF55785">
    <property type="entry name" value="PYP-like sensor domain (PAS domain)"/>
    <property type="match status" value="1"/>
</dbReference>
<accession>A0A329D4H1</accession>
<dbReference type="Pfam" id="PF00196">
    <property type="entry name" value="GerE"/>
    <property type="match status" value="1"/>
</dbReference>
<evidence type="ECO:0000256" key="8">
    <source>
        <dbReference type="SAM" id="MobiDB-lite"/>
    </source>
</evidence>
<evidence type="ECO:0000259" key="13">
    <source>
        <dbReference type="PROSITE" id="PS50122"/>
    </source>
</evidence>
<evidence type="ECO:0000256" key="4">
    <source>
        <dbReference type="ARBA" id="ARBA00023125"/>
    </source>
</evidence>
<dbReference type="InterPro" id="IPR036097">
    <property type="entry name" value="HisK_dim/P_sf"/>
</dbReference>
<dbReference type="InterPro" id="IPR001789">
    <property type="entry name" value="Sig_transdc_resp-reg_receiver"/>
</dbReference>
<dbReference type="Gene3D" id="3.30.450.20">
    <property type="entry name" value="PAS domain"/>
    <property type="match status" value="1"/>
</dbReference>
<dbReference type="Gene3D" id="3.40.50.180">
    <property type="entry name" value="Methylesterase CheB, C-terminal domain"/>
    <property type="match status" value="1"/>
</dbReference>
<evidence type="ECO:0000259" key="12">
    <source>
        <dbReference type="PROSITE" id="PS50113"/>
    </source>
</evidence>
<dbReference type="Pfam" id="PF00512">
    <property type="entry name" value="HisKA"/>
    <property type="match status" value="1"/>
</dbReference>
<dbReference type="InterPro" id="IPR036388">
    <property type="entry name" value="WH-like_DNA-bd_sf"/>
</dbReference>
<dbReference type="Gene3D" id="3.30.565.10">
    <property type="entry name" value="Histidine kinase-like ATPase, C-terminal domain"/>
    <property type="match status" value="1"/>
</dbReference>
<dbReference type="CDD" id="cd06170">
    <property type="entry name" value="LuxR_C_like"/>
    <property type="match status" value="1"/>
</dbReference>
<dbReference type="GO" id="GO:0005737">
    <property type="term" value="C:cytoplasm"/>
    <property type="evidence" value="ECO:0007669"/>
    <property type="project" value="InterPro"/>
</dbReference>
<evidence type="ECO:0000259" key="10">
    <source>
        <dbReference type="PROSITE" id="PS50109"/>
    </source>
</evidence>
<proteinExistence type="predicted"/>
<keyword evidence="3 5" id="KW-0145">Chemotaxis</keyword>
<dbReference type="SUPFAM" id="SSF55874">
    <property type="entry name" value="ATPase domain of HSP90 chaperone/DNA topoisomerase II/histidine kinase"/>
    <property type="match status" value="1"/>
</dbReference>
<dbReference type="GO" id="GO:0000156">
    <property type="term" value="F:phosphorelay response regulator activity"/>
    <property type="evidence" value="ECO:0007669"/>
    <property type="project" value="InterPro"/>
</dbReference>
<feature type="modified residue" description="4-aspartylphosphate" evidence="6">
    <location>
        <position position="1316"/>
    </location>
</feature>
<dbReference type="SUPFAM" id="SSF47757">
    <property type="entry name" value="Chemotaxis receptor methyltransferase CheR, N-terminal domain"/>
    <property type="match status" value="1"/>
</dbReference>
<dbReference type="GO" id="GO:0000155">
    <property type="term" value="F:phosphorelay sensor kinase activity"/>
    <property type="evidence" value="ECO:0007669"/>
    <property type="project" value="InterPro"/>
</dbReference>
<dbReference type="InterPro" id="IPR003661">
    <property type="entry name" value="HisK_dim/P_dom"/>
</dbReference>
<dbReference type="GO" id="GO:0003677">
    <property type="term" value="F:DNA binding"/>
    <property type="evidence" value="ECO:0007669"/>
    <property type="project" value="UniProtKB-KW"/>
</dbReference>
<dbReference type="Pfam" id="PF00072">
    <property type="entry name" value="Response_reg"/>
    <property type="match status" value="2"/>
</dbReference>
<dbReference type="Gene3D" id="3.40.50.2300">
    <property type="match status" value="2"/>
</dbReference>
<dbReference type="PROSITE" id="PS50122">
    <property type="entry name" value="CHEB"/>
    <property type="match status" value="1"/>
</dbReference>
<evidence type="ECO:0000256" key="1">
    <source>
        <dbReference type="ARBA" id="ARBA00000085"/>
    </source>
</evidence>
<feature type="active site" evidence="5">
    <location>
        <position position="41"/>
    </location>
</feature>
<comment type="caution">
    <text evidence="15">The sequence shown here is derived from an EMBL/GenBank/DDBJ whole genome shotgun (WGS) entry which is preliminary data.</text>
</comment>
<dbReference type="Pfam" id="PF13596">
    <property type="entry name" value="PAS_10"/>
    <property type="match status" value="1"/>
</dbReference>
<dbReference type="FunFam" id="3.30.565.10:FF:000049">
    <property type="entry name" value="Two-component sensor histidine kinase"/>
    <property type="match status" value="1"/>
</dbReference>
<dbReference type="PROSITE" id="PS50043">
    <property type="entry name" value="HTH_LUXR_2"/>
    <property type="match status" value="1"/>
</dbReference>
<dbReference type="SUPFAM" id="SSF47384">
    <property type="entry name" value="Homodimeric domain of signal transducing histidine kinase"/>
    <property type="match status" value="1"/>
</dbReference>
<dbReference type="InterPro" id="IPR035909">
    <property type="entry name" value="CheB_C"/>
</dbReference>
<feature type="coiled-coil region" evidence="7">
    <location>
        <begin position="666"/>
        <end position="753"/>
    </location>
</feature>
<feature type="modified residue" description="4-aspartylphosphate" evidence="6">
    <location>
        <position position="1175"/>
    </location>
</feature>
<feature type="compositionally biased region" description="Polar residues" evidence="8">
    <location>
        <begin position="1478"/>
        <end position="1491"/>
    </location>
</feature>
<dbReference type="PROSITE" id="PS50110">
    <property type="entry name" value="RESPONSE_REGULATORY"/>
    <property type="match status" value="2"/>
</dbReference>
<feature type="active site" evidence="5">
    <location>
        <position position="160"/>
    </location>
</feature>
<feature type="domain" description="HTH luxR-type" evidence="9">
    <location>
        <begin position="1397"/>
        <end position="1462"/>
    </location>
</feature>
<dbReference type="InterPro" id="IPR050903">
    <property type="entry name" value="Bact_Chemotaxis_MeTrfase"/>
</dbReference>
<dbReference type="Pfam" id="PF01339">
    <property type="entry name" value="CheB_methylest"/>
    <property type="match status" value="1"/>
</dbReference>
<dbReference type="GO" id="GO:0008757">
    <property type="term" value="F:S-adenosylmethionine-dependent methyltransferase activity"/>
    <property type="evidence" value="ECO:0007669"/>
    <property type="project" value="InterPro"/>
</dbReference>
<name>A0A329D4H1_9BURK</name>
<dbReference type="InterPro" id="IPR035965">
    <property type="entry name" value="PAS-like_dom_sf"/>
</dbReference>
<dbReference type="InterPro" id="IPR000780">
    <property type="entry name" value="CheR_MeTrfase"/>
</dbReference>
<dbReference type="InterPro" id="IPR022642">
    <property type="entry name" value="CheR_C"/>
</dbReference>
<dbReference type="CDD" id="cd00082">
    <property type="entry name" value="HisKA"/>
    <property type="match status" value="1"/>
</dbReference>
<evidence type="ECO:0000256" key="5">
    <source>
        <dbReference type="PROSITE-ProRule" id="PRU00050"/>
    </source>
</evidence>
<protein>
    <recommendedName>
        <fullName evidence="2">histidine kinase</fullName>
        <ecNumber evidence="2">2.7.13.3</ecNumber>
    </recommendedName>
</protein>
<dbReference type="Pfam" id="PF01739">
    <property type="entry name" value="CheR"/>
    <property type="match status" value="1"/>
</dbReference>
<dbReference type="PANTHER" id="PTHR24422:SF27">
    <property type="entry name" value="PROTEIN-GLUTAMATE O-METHYLTRANSFERASE"/>
    <property type="match status" value="1"/>
</dbReference>
<dbReference type="PRINTS" id="PR00038">
    <property type="entry name" value="HTHLUXR"/>
</dbReference>
<evidence type="ECO:0000313" key="15">
    <source>
        <dbReference type="EMBL" id="RAS37505.1"/>
    </source>
</evidence>
<dbReference type="CDD" id="cd00156">
    <property type="entry name" value="REC"/>
    <property type="match status" value="1"/>
</dbReference>
<dbReference type="GO" id="GO:0008984">
    <property type="term" value="F:protein-glutamate methylesterase activity"/>
    <property type="evidence" value="ECO:0007669"/>
    <property type="project" value="InterPro"/>
</dbReference>
<keyword evidence="6" id="KW-0597">Phosphoprotein</keyword>
<keyword evidence="7" id="KW-0175">Coiled coil</keyword>
<dbReference type="SMART" id="SM00387">
    <property type="entry name" value="HATPase_c"/>
    <property type="match status" value="1"/>
</dbReference>
<dbReference type="InterPro" id="IPR000014">
    <property type="entry name" value="PAS"/>
</dbReference>
<dbReference type="InterPro" id="IPR000792">
    <property type="entry name" value="Tscrpt_reg_LuxR_C"/>
</dbReference>
<feature type="domain" description="Histidine kinase" evidence="10">
    <location>
        <begin position="884"/>
        <end position="1097"/>
    </location>
</feature>
<dbReference type="InterPro" id="IPR003594">
    <property type="entry name" value="HATPase_dom"/>
</dbReference>
<dbReference type="GO" id="GO:0006935">
    <property type="term" value="P:chemotaxis"/>
    <property type="evidence" value="ECO:0007669"/>
    <property type="project" value="UniProtKB-UniRule"/>
</dbReference>
<feature type="domain" description="CheR-type methyltransferase" evidence="14">
    <location>
        <begin position="237"/>
        <end position="501"/>
    </location>
</feature>
<evidence type="ECO:0000259" key="14">
    <source>
        <dbReference type="PROSITE" id="PS50123"/>
    </source>
</evidence>
<dbReference type="Pfam" id="PF02518">
    <property type="entry name" value="HATPase_c"/>
    <property type="match status" value="1"/>
</dbReference>
<dbReference type="InterPro" id="IPR005467">
    <property type="entry name" value="His_kinase_dom"/>
</dbReference>
<dbReference type="SUPFAM" id="SSF52172">
    <property type="entry name" value="CheY-like"/>
    <property type="match status" value="2"/>
</dbReference>
<dbReference type="PROSITE" id="PS00622">
    <property type="entry name" value="HTH_LUXR_1"/>
    <property type="match status" value="1"/>
</dbReference>
<comment type="catalytic activity">
    <reaction evidence="1">
        <text>ATP + protein L-histidine = ADP + protein N-phospho-L-histidine.</text>
        <dbReference type="EC" id="2.7.13.3"/>
    </reaction>
</comment>
<dbReference type="SUPFAM" id="SSF53335">
    <property type="entry name" value="S-adenosyl-L-methionine-dependent methyltransferases"/>
    <property type="match status" value="1"/>
</dbReference>
<evidence type="ECO:0000256" key="2">
    <source>
        <dbReference type="ARBA" id="ARBA00012438"/>
    </source>
</evidence>
<dbReference type="SUPFAM" id="SSF46894">
    <property type="entry name" value="C-terminal effector domain of the bipartite response regulators"/>
    <property type="match status" value="1"/>
</dbReference>
<dbReference type="InterPro" id="IPR000673">
    <property type="entry name" value="Sig_transdc_resp-reg_Me-estase"/>
</dbReference>
<dbReference type="Proteomes" id="UP000248918">
    <property type="component" value="Unassembled WGS sequence"/>
</dbReference>
<keyword evidence="4" id="KW-0238">DNA-binding</keyword>
<keyword evidence="5" id="KW-0378">Hydrolase</keyword>
<evidence type="ECO:0000256" key="3">
    <source>
        <dbReference type="ARBA" id="ARBA00022500"/>
    </source>
</evidence>
<dbReference type="InterPro" id="IPR011006">
    <property type="entry name" value="CheY-like_superfamily"/>
</dbReference>
<dbReference type="InterPro" id="IPR036890">
    <property type="entry name" value="HATPase_C_sf"/>
</dbReference>
<dbReference type="Gene3D" id="1.10.287.130">
    <property type="match status" value="1"/>
</dbReference>
<dbReference type="PROSITE" id="PS50123">
    <property type="entry name" value="CHER"/>
    <property type="match status" value="1"/>
</dbReference>
<dbReference type="OrthoDB" id="6114847at2"/>
<dbReference type="CDD" id="cd16434">
    <property type="entry name" value="CheB-CheR_fusion"/>
    <property type="match status" value="1"/>
</dbReference>
<feature type="domain" description="Response regulatory" evidence="11">
    <location>
        <begin position="1267"/>
        <end position="1381"/>
    </location>
</feature>
<feature type="domain" description="CheB-type methylesterase" evidence="13">
    <location>
        <begin position="35"/>
        <end position="211"/>
    </location>
</feature>
<gene>
    <name evidence="15" type="ORF">BX591_103359</name>
</gene>
<dbReference type="PROSITE" id="PS50109">
    <property type="entry name" value="HIS_KIN"/>
    <property type="match status" value="1"/>
</dbReference>
<dbReference type="SMART" id="SM00138">
    <property type="entry name" value="MeTrc"/>
    <property type="match status" value="1"/>
</dbReference>
<feature type="domain" description="Response regulatory" evidence="11">
    <location>
        <begin position="1124"/>
        <end position="1241"/>
    </location>
</feature>
<dbReference type="RefSeq" id="WP_111930220.1">
    <property type="nucleotide sequence ID" value="NZ_CADFFP010000002.1"/>
</dbReference>
<dbReference type="SUPFAM" id="SSF52738">
    <property type="entry name" value="Methylesterase CheB, C-terminal domain"/>
    <property type="match status" value="1"/>
</dbReference>
<dbReference type="EMBL" id="QLTK01000003">
    <property type="protein sequence ID" value="RAS37505.1"/>
    <property type="molecule type" value="Genomic_DNA"/>
</dbReference>
<dbReference type="PANTHER" id="PTHR24422">
    <property type="entry name" value="CHEMOTAXIS PROTEIN METHYLTRANSFERASE"/>
    <property type="match status" value="1"/>
</dbReference>
<reference evidence="15 16" key="1">
    <citation type="submission" date="2018-06" db="EMBL/GenBank/DDBJ databases">
        <title>Genomic Encyclopedia of Type Strains, Phase III (KMG-III): the genomes of soil and plant-associated and newly described type strains.</title>
        <authorList>
            <person name="Whitman W."/>
        </authorList>
    </citation>
    <scope>NUCLEOTIDE SEQUENCE [LARGE SCALE GENOMIC DNA]</scope>
    <source>
        <strain evidence="15 16">LMG 23644</strain>
    </source>
</reference>